<keyword evidence="2" id="KW-1185">Reference proteome</keyword>
<sequence>MGHGGISHSVEMVEAVLGVADVAWEAMEFGHRRFHQKHNEEENQHADSASSVNVDEEIESLKVENRRLRKVLEENLKILQRLSACPSIYEDCPSDLYKMLEAAVDSKTFLTQLESLHEASLDAPCNKFPFDKATGADINSAEIVVNLGLKEPSLWVWVTHENVSPNVEELSGIDNECYVIVNEDLVVDGVANFMARCILSNPKSKRLSPEELQKTVAKALGGVNKVEKMFNIWHAGQLFYALATWGLCLSGLYRHRAAVRVAAKGIGTTGKILMKSL</sequence>
<dbReference type="EMBL" id="JADFTS010000004">
    <property type="protein sequence ID" value="KAF9608435.1"/>
    <property type="molecule type" value="Genomic_DNA"/>
</dbReference>
<evidence type="ECO:0000313" key="2">
    <source>
        <dbReference type="Proteomes" id="UP000631114"/>
    </source>
</evidence>
<organism evidence="1 2">
    <name type="scientific">Coptis chinensis</name>
    <dbReference type="NCBI Taxonomy" id="261450"/>
    <lineage>
        <taxon>Eukaryota</taxon>
        <taxon>Viridiplantae</taxon>
        <taxon>Streptophyta</taxon>
        <taxon>Embryophyta</taxon>
        <taxon>Tracheophyta</taxon>
        <taxon>Spermatophyta</taxon>
        <taxon>Magnoliopsida</taxon>
        <taxon>Ranunculales</taxon>
        <taxon>Ranunculaceae</taxon>
        <taxon>Coptidoideae</taxon>
        <taxon>Coptis</taxon>
    </lineage>
</organism>
<dbReference type="OrthoDB" id="845076at2759"/>
<reference evidence="1 2" key="1">
    <citation type="submission" date="2020-10" db="EMBL/GenBank/DDBJ databases">
        <title>The Coptis chinensis genome and diversification of protoberbering-type alkaloids.</title>
        <authorList>
            <person name="Wang B."/>
            <person name="Shu S."/>
            <person name="Song C."/>
            <person name="Liu Y."/>
        </authorList>
    </citation>
    <scope>NUCLEOTIDE SEQUENCE [LARGE SCALE GENOMIC DNA]</scope>
    <source>
        <strain evidence="1">HL-2020</strain>
        <tissue evidence="1">Leaf</tissue>
    </source>
</reference>
<gene>
    <name evidence="1" type="ORF">IFM89_009801</name>
</gene>
<accession>A0A835HWV5</accession>
<dbReference type="PANTHER" id="PTHR33874:SF4">
    <property type="entry name" value="EXPRESSED PROTEIN"/>
    <property type="match status" value="1"/>
</dbReference>
<comment type="caution">
    <text evidence="1">The sequence shown here is derived from an EMBL/GenBank/DDBJ whole genome shotgun (WGS) entry which is preliminary data.</text>
</comment>
<proteinExistence type="predicted"/>
<name>A0A835HWV5_9MAGN</name>
<protein>
    <submittedName>
        <fullName evidence="1">Uncharacterized protein</fullName>
    </submittedName>
</protein>
<evidence type="ECO:0000313" key="1">
    <source>
        <dbReference type="EMBL" id="KAF9608435.1"/>
    </source>
</evidence>
<dbReference type="PANTHER" id="PTHR33874">
    <property type="entry name" value="RING FINGER PROTEIN"/>
    <property type="match status" value="1"/>
</dbReference>
<dbReference type="Proteomes" id="UP000631114">
    <property type="component" value="Unassembled WGS sequence"/>
</dbReference>
<dbReference type="AlphaFoldDB" id="A0A835HWV5"/>